<dbReference type="InterPro" id="IPR001701">
    <property type="entry name" value="Glyco_hydro_9"/>
</dbReference>
<evidence type="ECO:0000256" key="7">
    <source>
        <dbReference type="ARBA" id="ARBA00023326"/>
    </source>
</evidence>
<keyword evidence="5 8" id="KW-0119">Carbohydrate metabolism</keyword>
<dbReference type="FunFam" id="1.50.10.10:FF:000020">
    <property type="entry name" value="Endoglucanase"/>
    <property type="match status" value="1"/>
</dbReference>
<dbReference type="EMBL" id="JAYKXN010000001">
    <property type="protein sequence ID" value="KAK7320057.1"/>
    <property type="molecule type" value="Genomic_DNA"/>
</dbReference>
<dbReference type="GO" id="GO:0030245">
    <property type="term" value="P:cellulose catabolic process"/>
    <property type="evidence" value="ECO:0007669"/>
    <property type="project" value="UniProtKB-KW"/>
</dbReference>
<keyword evidence="3 8" id="KW-0378">Hydrolase</keyword>
<proteinExistence type="inferred from homology"/>
<organism evidence="12 13">
    <name type="scientific">Clitoria ternatea</name>
    <name type="common">Butterfly pea</name>
    <dbReference type="NCBI Taxonomy" id="43366"/>
    <lineage>
        <taxon>Eukaryota</taxon>
        <taxon>Viridiplantae</taxon>
        <taxon>Streptophyta</taxon>
        <taxon>Embryophyta</taxon>
        <taxon>Tracheophyta</taxon>
        <taxon>Spermatophyta</taxon>
        <taxon>Magnoliopsida</taxon>
        <taxon>eudicotyledons</taxon>
        <taxon>Gunneridae</taxon>
        <taxon>Pentapetalae</taxon>
        <taxon>rosids</taxon>
        <taxon>fabids</taxon>
        <taxon>Fabales</taxon>
        <taxon>Fabaceae</taxon>
        <taxon>Papilionoideae</taxon>
        <taxon>50 kb inversion clade</taxon>
        <taxon>NPAAA clade</taxon>
        <taxon>indigoferoid/millettioid clade</taxon>
        <taxon>Phaseoleae</taxon>
        <taxon>Clitoria</taxon>
    </lineage>
</organism>
<evidence type="ECO:0000256" key="2">
    <source>
        <dbReference type="ARBA" id="ARBA00007072"/>
    </source>
</evidence>
<feature type="active site" evidence="9">
    <location>
        <position position="562"/>
    </location>
</feature>
<dbReference type="InterPro" id="IPR008928">
    <property type="entry name" value="6-hairpin_glycosidase_sf"/>
</dbReference>
<accession>A0AAN9Q2Z5</accession>
<comment type="similarity">
    <text evidence="2 8 10">Belongs to the glycosyl hydrolase 9 (cellulase E) family.</text>
</comment>
<evidence type="ECO:0000256" key="1">
    <source>
        <dbReference type="ARBA" id="ARBA00000966"/>
    </source>
</evidence>
<dbReference type="Gene3D" id="1.50.10.10">
    <property type="match status" value="1"/>
</dbReference>
<keyword evidence="7 8" id="KW-0624">Polysaccharide degradation</keyword>
<keyword evidence="4 10" id="KW-0136">Cellulose degradation</keyword>
<evidence type="ECO:0000259" key="11">
    <source>
        <dbReference type="Pfam" id="PF00759"/>
    </source>
</evidence>
<evidence type="ECO:0000256" key="10">
    <source>
        <dbReference type="RuleBase" id="RU361166"/>
    </source>
</evidence>
<evidence type="ECO:0000256" key="9">
    <source>
        <dbReference type="PROSITE-ProRule" id="PRU10060"/>
    </source>
</evidence>
<dbReference type="GO" id="GO:0008810">
    <property type="term" value="F:cellulase activity"/>
    <property type="evidence" value="ECO:0007669"/>
    <property type="project" value="UniProtKB-EC"/>
</dbReference>
<keyword evidence="6 8" id="KW-0326">Glycosidase</keyword>
<evidence type="ECO:0000313" key="13">
    <source>
        <dbReference type="Proteomes" id="UP001359559"/>
    </source>
</evidence>
<evidence type="ECO:0000313" key="12">
    <source>
        <dbReference type="EMBL" id="KAK7320057.1"/>
    </source>
</evidence>
<name>A0AAN9Q2Z5_CLITE</name>
<protein>
    <recommendedName>
        <fullName evidence="10">Endoglucanase</fullName>
        <ecNumber evidence="10">3.2.1.4</ecNumber>
    </recommendedName>
</protein>
<gene>
    <name evidence="12" type="ORF">RJT34_04787</name>
</gene>
<dbReference type="InterPro" id="IPR018221">
    <property type="entry name" value="Glyco_hydro_9_His_AS"/>
</dbReference>
<comment type="catalytic activity">
    <reaction evidence="1 10">
        <text>Endohydrolysis of (1-&gt;4)-beta-D-glucosidic linkages in cellulose, lichenin and cereal beta-D-glucans.</text>
        <dbReference type="EC" id="3.2.1.4"/>
    </reaction>
</comment>
<feature type="active site" evidence="8">
    <location>
        <position position="510"/>
    </location>
</feature>
<feature type="domain" description="Glycoside hydrolase family 9" evidence="11">
    <location>
        <begin position="128"/>
        <end position="584"/>
    </location>
</feature>
<sequence>MSLIILLFASCGYTTPTPRVSHQLAVPITCPHYPNPFSFSQASGSEIQPLPYPHVANPHWSIHWNPRVLSRLYNNLDRFPFLALISPPTTVHHNPTTMAPNSLSSLHTFFILTTLLLLLRPTTATHDYRDALRKSILFFEGQRSGKLPSDQRLRWRRDSALHDGATAGVDLSGGYYDAGDNIKFGFPMAFTTTMLSWSVIDFEKSMGAELGNALKAVRWGTDYLLKATSRIGAGVVFVQVGDPLSDHFCWERPEDMDTLRTVFKVDGSHPGSDVAGETAAALAAASIVFRSRDPHYSSLLLNRAVAVFEFADKHRGAYSNSLRRAVCPFYCDVNGYQDELLWAAAWLHKASRRRQYREYIVRNEVVLRAGDTINEFGWDNKHAGINVLISKEVLMGRANYFASFKQNADGFICSTLPGISHPEVQYSPGGLIFKAGGSNMQHVTSLSFLLLAYSNYLSHANKVVPCGETTATPALLKHLAKRQVDYILGDNPLGMSYMVGYGARYPQRIHHRASSLPSVSAHPARIGCKAGSTYFFSPNPNPNLLVGAVVGGPTNNTDSFPDSRPFFQQSEPTTYINAPLVGLLAFFSAHP</sequence>
<feature type="signal peptide" evidence="10">
    <location>
        <begin position="1"/>
        <end position="16"/>
    </location>
</feature>
<evidence type="ECO:0000256" key="8">
    <source>
        <dbReference type="PROSITE-ProRule" id="PRU10059"/>
    </source>
</evidence>
<dbReference type="InterPro" id="IPR033126">
    <property type="entry name" value="Glyco_hydro_9_Asp/Glu_AS"/>
</dbReference>
<dbReference type="Proteomes" id="UP001359559">
    <property type="component" value="Unassembled WGS sequence"/>
</dbReference>
<dbReference type="SUPFAM" id="SSF48208">
    <property type="entry name" value="Six-hairpin glycosidases"/>
    <property type="match status" value="1"/>
</dbReference>
<feature type="chain" id="PRO_5042661674" description="Endoglucanase" evidence="10">
    <location>
        <begin position="17"/>
        <end position="591"/>
    </location>
</feature>
<dbReference type="PROSITE" id="PS00698">
    <property type="entry name" value="GH9_3"/>
    <property type="match status" value="1"/>
</dbReference>
<feature type="active site" evidence="9">
    <location>
        <position position="571"/>
    </location>
</feature>
<dbReference type="PROSITE" id="PS00592">
    <property type="entry name" value="GH9_2"/>
    <property type="match status" value="1"/>
</dbReference>
<dbReference type="EC" id="3.2.1.4" evidence="10"/>
<evidence type="ECO:0000256" key="3">
    <source>
        <dbReference type="ARBA" id="ARBA00022801"/>
    </source>
</evidence>
<dbReference type="AlphaFoldDB" id="A0AAN9Q2Z5"/>
<dbReference type="PANTHER" id="PTHR22298">
    <property type="entry name" value="ENDO-1,4-BETA-GLUCANASE"/>
    <property type="match status" value="1"/>
</dbReference>
<keyword evidence="10" id="KW-0732">Signal</keyword>
<reference evidence="12 13" key="1">
    <citation type="submission" date="2024-01" db="EMBL/GenBank/DDBJ databases">
        <title>The genomes of 5 underutilized Papilionoideae crops provide insights into root nodulation and disease resistance.</title>
        <authorList>
            <person name="Yuan L."/>
        </authorList>
    </citation>
    <scope>NUCLEOTIDE SEQUENCE [LARGE SCALE GENOMIC DNA]</scope>
    <source>
        <strain evidence="12">LY-2023</strain>
        <tissue evidence="12">Leaf</tissue>
    </source>
</reference>
<comment type="caution">
    <text evidence="12">The sequence shown here is derived from an EMBL/GenBank/DDBJ whole genome shotgun (WGS) entry which is preliminary data.</text>
</comment>
<evidence type="ECO:0000256" key="4">
    <source>
        <dbReference type="ARBA" id="ARBA00023001"/>
    </source>
</evidence>
<dbReference type="Pfam" id="PF00759">
    <property type="entry name" value="Glyco_hydro_9"/>
    <property type="match status" value="1"/>
</dbReference>
<evidence type="ECO:0000256" key="6">
    <source>
        <dbReference type="ARBA" id="ARBA00023295"/>
    </source>
</evidence>
<evidence type="ECO:0000256" key="5">
    <source>
        <dbReference type="ARBA" id="ARBA00023277"/>
    </source>
</evidence>
<keyword evidence="13" id="KW-1185">Reference proteome</keyword>
<dbReference type="InterPro" id="IPR012341">
    <property type="entry name" value="6hp_glycosidase-like_sf"/>
</dbReference>